<dbReference type="InterPro" id="IPR011991">
    <property type="entry name" value="ArsR-like_HTH"/>
</dbReference>
<protein>
    <submittedName>
        <fullName evidence="5">HTH-type transcriptional repressor AseR</fullName>
    </submittedName>
</protein>
<dbReference type="Pfam" id="PF01022">
    <property type="entry name" value="HTH_5"/>
    <property type="match status" value="1"/>
</dbReference>
<keyword evidence="1" id="KW-0805">Transcription regulation</keyword>
<feature type="domain" description="HTH arsR-type" evidence="4">
    <location>
        <begin position="1"/>
        <end position="92"/>
    </location>
</feature>
<comment type="caution">
    <text evidence="5">The sequence shown here is derived from an EMBL/GenBank/DDBJ whole genome shotgun (WGS) entry which is preliminary data.</text>
</comment>
<name>A0A1J5RA17_9ZZZZ</name>
<evidence type="ECO:0000256" key="3">
    <source>
        <dbReference type="ARBA" id="ARBA00023163"/>
    </source>
</evidence>
<dbReference type="PRINTS" id="PR00778">
    <property type="entry name" value="HTHARSR"/>
</dbReference>
<dbReference type="GO" id="GO:0003700">
    <property type="term" value="F:DNA-binding transcription factor activity"/>
    <property type="evidence" value="ECO:0007669"/>
    <property type="project" value="InterPro"/>
</dbReference>
<dbReference type="InterPro" id="IPR001845">
    <property type="entry name" value="HTH_ArsR_DNA-bd_dom"/>
</dbReference>
<dbReference type="SMART" id="SM00418">
    <property type="entry name" value="HTH_ARSR"/>
    <property type="match status" value="1"/>
</dbReference>
<dbReference type="FunFam" id="1.10.10.10:FF:000279">
    <property type="entry name" value="Transcriptional regulator, ArsR family"/>
    <property type="match status" value="1"/>
</dbReference>
<organism evidence="5">
    <name type="scientific">mine drainage metagenome</name>
    <dbReference type="NCBI Taxonomy" id="410659"/>
    <lineage>
        <taxon>unclassified sequences</taxon>
        <taxon>metagenomes</taxon>
        <taxon>ecological metagenomes</taxon>
    </lineage>
</organism>
<dbReference type="InterPro" id="IPR036388">
    <property type="entry name" value="WH-like_DNA-bd_sf"/>
</dbReference>
<reference evidence="5" key="1">
    <citation type="submission" date="2016-10" db="EMBL/GenBank/DDBJ databases">
        <title>Sequence of Gallionella enrichment culture.</title>
        <authorList>
            <person name="Poehlein A."/>
            <person name="Muehling M."/>
            <person name="Daniel R."/>
        </authorList>
    </citation>
    <scope>NUCLEOTIDE SEQUENCE</scope>
</reference>
<keyword evidence="3" id="KW-0804">Transcription</keyword>
<dbReference type="SUPFAM" id="SSF46785">
    <property type="entry name" value="Winged helix' DNA-binding domain"/>
    <property type="match status" value="1"/>
</dbReference>
<dbReference type="AlphaFoldDB" id="A0A1J5RA17"/>
<dbReference type="PANTHER" id="PTHR33154:SF18">
    <property type="entry name" value="ARSENICAL RESISTANCE OPERON REPRESSOR"/>
    <property type="match status" value="1"/>
</dbReference>
<evidence type="ECO:0000313" key="5">
    <source>
        <dbReference type="EMBL" id="OIQ88879.1"/>
    </source>
</evidence>
<dbReference type="CDD" id="cd00090">
    <property type="entry name" value="HTH_ARSR"/>
    <property type="match status" value="1"/>
</dbReference>
<proteinExistence type="predicted"/>
<dbReference type="NCBIfam" id="NF033788">
    <property type="entry name" value="HTH_metalloreg"/>
    <property type="match status" value="1"/>
</dbReference>
<dbReference type="NCBIfam" id="NF007528">
    <property type="entry name" value="PRK10141.1"/>
    <property type="match status" value="1"/>
</dbReference>
<keyword evidence="2" id="KW-0238">DNA-binding</keyword>
<dbReference type="EMBL" id="MLJW01000354">
    <property type="protein sequence ID" value="OIQ88879.1"/>
    <property type="molecule type" value="Genomic_DNA"/>
</dbReference>
<dbReference type="PANTHER" id="PTHR33154">
    <property type="entry name" value="TRANSCRIPTIONAL REGULATOR, ARSR FAMILY"/>
    <property type="match status" value="1"/>
</dbReference>
<evidence type="ECO:0000256" key="2">
    <source>
        <dbReference type="ARBA" id="ARBA00023125"/>
    </source>
</evidence>
<dbReference type="GO" id="GO:0003677">
    <property type="term" value="F:DNA binding"/>
    <property type="evidence" value="ECO:0007669"/>
    <property type="project" value="UniProtKB-KW"/>
</dbReference>
<dbReference type="InterPro" id="IPR036390">
    <property type="entry name" value="WH_DNA-bd_sf"/>
</dbReference>
<gene>
    <name evidence="5" type="primary">aseR_1</name>
    <name evidence="5" type="ORF">GALL_292520</name>
</gene>
<dbReference type="InterPro" id="IPR051081">
    <property type="entry name" value="HTH_MetalResp_TranReg"/>
</dbReference>
<dbReference type="Gene3D" id="1.10.10.10">
    <property type="entry name" value="Winged helix-like DNA-binding domain superfamily/Winged helix DNA-binding domain"/>
    <property type="match status" value="1"/>
</dbReference>
<evidence type="ECO:0000259" key="4">
    <source>
        <dbReference type="PROSITE" id="PS50987"/>
    </source>
</evidence>
<accession>A0A1J5RA17</accession>
<dbReference type="PROSITE" id="PS50987">
    <property type="entry name" value="HTH_ARSR_2"/>
    <property type="match status" value="1"/>
</dbReference>
<evidence type="ECO:0000256" key="1">
    <source>
        <dbReference type="ARBA" id="ARBA00023015"/>
    </source>
</evidence>
<sequence length="115" mass="12777">MTYDPPAFFSALSDPTRLRALVLLLREGELCVCRLVGALEVSQPKMSRHLATLREAGLLRDRRQGQWVHYRVAEDLPAWAAQTLAALAADLPDLPPYRSDLLRLRTVPARTGTAA</sequence>